<dbReference type="Proteomes" id="UP000000545">
    <property type="component" value="Chromosome"/>
</dbReference>
<evidence type="ECO:0000256" key="2">
    <source>
        <dbReference type="SAM" id="Phobius"/>
    </source>
</evidence>
<feature type="region of interest" description="Disordered" evidence="1">
    <location>
        <begin position="93"/>
        <end position="180"/>
    </location>
</feature>
<feature type="compositionally biased region" description="Basic and acidic residues" evidence="1">
    <location>
        <begin position="104"/>
        <end position="122"/>
    </location>
</feature>
<protein>
    <submittedName>
        <fullName evidence="4">Putative surface-anchored protein</fullName>
    </submittedName>
</protein>
<keyword evidence="2" id="KW-1133">Transmembrane helix</keyword>
<dbReference type="AlphaFoldDB" id="Q4JYF1"/>
<dbReference type="PATRIC" id="fig|306537.10.peg.17"/>
<name>Q4JYF1_CORJK</name>
<evidence type="ECO:0000256" key="3">
    <source>
        <dbReference type="SAM" id="SignalP"/>
    </source>
</evidence>
<keyword evidence="2" id="KW-0812">Transmembrane</keyword>
<proteinExistence type="predicted"/>
<dbReference type="HOGENOM" id="CLU_1324569_0_0_11"/>
<keyword evidence="5" id="KW-1185">Reference proteome</keyword>
<feature type="region of interest" description="Disordered" evidence="1">
    <location>
        <begin position="26"/>
        <end position="70"/>
    </location>
</feature>
<feature type="compositionally biased region" description="Low complexity" evidence="1">
    <location>
        <begin position="138"/>
        <end position="170"/>
    </location>
</feature>
<dbReference type="OrthoDB" id="10016099at2"/>
<organism evidence="4 5">
    <name type="scientific">Corynebacterium jeikeium (strain K411)</name>
    <dbReference type="NCBI Taxonomy" id="306537"/>
    <lineage>
        <taxon>Bacteria</taxon>
        <taxon>Bacillati</taxon>
        <taxon>Actinomycetota</taxon>
        <taxon>Actinomycetes</taxon>
        <taxon>Mycobacteriales</taxon>
        <taxon>Corynebacteriaceae</taxon>
        <taxon>Corynebacterium</taxon>
    </lineage>
</organism>
<dbReference type="RefSeq" id="WP_011272780.1">
    <property type="nucleotide sequence ID" value="NC_007164.1"/>
</dbReference>
<dbReference type="KEGG" id="cjk:jk0007"/>
<feature type="chain" id="PRO_5004239669" evidence="3">
    <location>
        <begin position="29"/>
        <end position="208"/>
    </location>
</feature>
<feature type="transmembrane region" description="Helical" evidence="2">
    <location>
        <begin position="184"/>
        <end position="203"/>
    </location>
</feature>
<gene>
    <name evidence="4" type="primary">sapE</name>
    <name evidence="4" type="ordered locus">jk0007</name>
</gene>
<feature type="signal peptide" evidence="3">
    <location>
        <begin position="1"/>
        <end position="28"/>
    </location>
</feature>
<evidence type="ECO:0000313" key="5">
    <source>
        <dbReference type="Proteomes" id="UP000000545"/>
    </source>
</evidence>
<evidence type="ECO:0000313" key="4">
    <source>
        <dbReference type="EMBL" id="CAI36156.1"/>
    </source>
</evidence>
<evidence type="ECO:0000256" key="1">
    <source>
        <dbReference type="SAM" id="MobiDB-lite"/>
    </source>
</evidence>
<accession>Q4JYF1</accession>
<dbReference type="EMBL" id="CR931997">
    <property type="protein sequence ID" value="CAI36156.1"/>
    <property type="molecule type" value="Genomic_DNA"/>
</dbReference>
<sequence>MKLSKKITATAAATVLASAALLTPVANAQEEGGSPAPEAPAEGDNGAGEEQPGAGDEEEPAGSSNMSKEDKIAAGIGGGIVGLGVLGAALGNAGDKGEADDEAEAPKDGEKEETPAEGEGKPKAPAANAEAPAKEAIEAPAADAPAEAEAPVAEAPVAEAPAADAEAPAESNPQLANTGVKPEISILAGLALVSMIAGAWMMFARRQA</sequence>
<keyword evidence="2" id="KW-0472">Membrane</keyword>
<keyword evidence="3" id="KW-0732">Signal</keyword>
<reference evidence="4 5" key="1">
    <citation type="journal article" date="2005" name="J. Bacteriol.">
        <title>Complete genome sequence and analysis of the multiresistant nosocomial pathogen Corynebacterium jeikeium K411, a lipid-requiring bacterium of the human skin flora.</title>
        <authorList>
            <person name="Tauch A."/>
            <person name="Kaiser O."/>
            <person name="Hain T."/>
            <person name="Goesmann A."/>
            <person name="Weisshaar B."/>
            <person name="Albersmeier A."/>
            <person name="Bekel T."/>
            <person name="Bischoff N."/>
            <person name="Brune I."/>
            <person name="Chakraborty T."/>
            <person name="Kalinowski J."/>
            <person name="Meyer F."/>
            <person name="Rupp O."/>
            <person name="Schneiker S."/>
            <person name="Viehoever P."/>
            <person name="Puehler A."/>
        </authorList>
    </citation>
    <scope>NUCLEOTIDE SEQUENCE [LARGE SCALE GENOMIC DNA]</scope>
    <source>
        <strain evidence="4 5">K411</strain>
    </source>
</reference>